<dbReference type="EMBL" id="CP002056">
    <property type="protein sequence ID" value="ADI30290.1"/>
    <property type="molecule type" value="Genomic_DNA"/>
</dbReference>
<name>D7DJS9_METV0</name>
<protein>
    <recommendedName>
        <fullName evidence="4">Nitrogen fixation protein FixH</fullName>
    </recommendedName>
</protein>
<gene>
    <name evidence="2" type="ordered locus">M301_1918</name>
</gene>
<dbReference type="STRING" id="666681.M301_1918"/>
<sequence length="85" mass="9605">MEKLDSKPWWKYGYVWLVIGGPLVVVIASFITLYLAITRPDAVIDDYYRKGMEINKTLSAERDSMAPAMQARNNAATGIKPIENQ</sequence>
<evidence type="ECO:0008006" key="4">
    <source>
        <dbReference type="Google" id="ProtNLM"/>
    </source>
</evidence>
<dbReference type="AlphaFoldDB" id="D7DJS9"/>
<dbReference type="Proteomes" id="UP000000383">
    <property type="component" value="Chromosome"/>
</dbReference>
<keyword evidence="3" id="KW-1185">Reference proteome</keyword>
<accession>D7DJS9</accession>
<evidence type="ECO:0000313" key="2">
    <source>
        <dbReference type="EMBL" id="ADI30290.1"/>
    </source>
</evidence>
<dbReference type="HOGENOM" id="CLU_190053_0_0_4"/>
<keyword evidence="1" id="KW-1133">Transmembrane helix</keyword>
<dbReference type="KEGG" id="meh:M301_1918"/>
<dbReference type="OrthoDB" id="5295180at2"/>
<dbReference type="RefSeq" id="WP_013148602.1">
    <property type="nucleotide sequence ID" value="NC_014207.1"/>
</dbReference>
<reference evidence="2 3" key="2">
    <citation type="journal article" date="2011" name="J. Bacteriol.">
        <title>Genomes of three methylotrophs from a single niche uncover genetic and metabolic divergence of Methylophilaceae.</title>
        <authorList>
            <person name="Lapidus A."/>
            <person name="Clum A."/>
            <person name="Labutti K."/>
            <person name="Kaluzhnaya M.G."/>
            <person name="Lim S."/>
            <person name="Beck D.A."/>
            <person name="Glavina Del Rio T."/>
            <person name="Nolan M."/>
            <person name="Mavromatis K."/>
            <person name="Huntemann M."/>
            <person name="Lucas S."/>
            <person name="Lidstrom M.E."/>
            <person name="Ivanova N."/>
            <person name="Chistoserdova L."/>
        </authorList>
    </citation>
    <scope>NUCLEOTIDE SEQUENCE [LARGE SCALE GENOMIC DNA]</scope>
    <source>
        <strain evidence="2 3">301</strain>
    </source>
</reference>
<dbReference type="eggNOG" id="COG3198">
    <property type="taxonomic scope" value="Bacteria"/>
</dbReference>
<feature type="transmembrane region" description="Helical" evidence="1">
    <location>
        <begin position="12"/>
        <end position="37"/>
    </location>
</feature>
<dbReference type="InterPro" id="IPR008620">
    <property type="entry name" value="FixH"/>
</dbReference>
<organism evidence="2 3">
    <name type="scientific">Methylotenera versatilis (strain 301)</name>
    <dbReference type="NCBI Taxonomy" id="666681"/>
    <lineage>
        <taxon>Bacteria</taxon>
        <taxon>Pseudomonadati</taxon>
        <taxon>Pseudomonadota</taxon>
        <taxon>Betaproteobacteria</taxon>
        <taxon>Nitrosomonadales</taxon>
        <taxon>Methylophilaceae</taxon>
        <taxon>Methylotenera</taxon>
    </lineage>
</organism>
<evidence type="ECO:0000313" key="3">
    <source>
        <dbReference type="Proteomes" id="UP000000383"/>
    </source>
</evidence>
<keyword evidence="1" id="KW-0472">Membrane</keyword>
<proteinExistence type="predicted"/>
<dbReference type="Pfam" id="PF05751">
    <property type="entry name" value="FixH"/>
    <property type="match status" value="1"/>
</dbReference>
<evidence type="ECO:0000256" key="1">
    <source>
        <dbReference type="SAM" id="Phobius"/>
    </source>
</evidence>
<keyword evidence="1" id="KW-0812">Transmembrane</keyword>
<reference evidence="3" key="1">
    <citation type="submission" date="2010-05" db="EMBL/GenBank/DDBJ databases">
        <title>Complete sequence of Methylotenera sp. 301.</title>
        <authorList>
            <person name="Lucas S."/>
            <person name="Copeland A."/>
            <person name="Lapidus A."/>
            <person name="Cheng J.-F."/>
            <person name="Bruce D."/>
            <person name="Goodwin L."/>
            <person name="Pitluck S."/>
            <person name="Clum A."/>
            <person name="Land M."/>
            <person name="Hauser L."/>
            <person name="Kyrpides N."/>
            <person name="Ivanova N."/>
            <person name="Chistoservova L."/>
            <person name="Kalyuzhnaya M."/>
            <person name="Woyke T."/>
        </authorList>
    </citation>
    <scope>NUCLEOTIDE SEQUENCE [LARGE SCALE GENOMIC DNA]</scope>
    <source>
        <strain evidence="3">301</strain>
    </source>
</reference>